<reference evidence="1 2" key="1">
    <citation type="journal article" date="2023" name="Nucleic Acids Res.">
        <title>The hologenome of Daphnia magna reveals possible DNA methylation and microbiome-mediated evolution of the host genome.</title>
        <authorList>
            <person name="Chaturvedi A."/>
            <person name="Li X."/>
            <person name="Dhandapani V."/>
            <person name="Marshall H."/>
            <person name="Kissane S."/>
            <person name="Cuenca-Cambronero M."/>
            <person name="Asole G."/>
            <person name="Calvet F."/>
            <person name="Ruiz-Romero M."/>
            <person name="Marangio P."/>
            <person name="Guigo R."/>
            <person name="Rago D."/>
            <person name="Mirbahai L."/>
            <person name="Eastwood N."/>
            <person name="Colbourne J.K."/>
            <person name="Zhou J."/>
            <person name="Mallon E."/>
            <person name="Orsini L."/>
        </authorList>
    </citation>
    <scope>NUCLEOTIDE SEQUENCE [LARGE SCALE GENOMIC DNA]</scope>
    <source>
        <strain evidence="1">LRV0_1</strain>
    </source>
</reference>
<name>A0ABQ9YUG1_9CRUS</name>
<protein>
    <recommendedName>
        <fullName evidence="3">C2H2-type domain-containing protein</fullName>
    </recommendedName>
</protein>
<keyword evidence="2" id="KW-1185">Reference proteome</keyword>
<comment type="caution">
    <text evidence="1">The sequence shown here is derived from an EMBL/GenBank/DDBJ whole genome shotgun (WGS) entry which is preliminary data.</text>
</comment>
<gene>
    <name evidence="1" type="ORF">OUZ56_006035</name>
</gene>
<evidence type="ECO:0000313" key="2">
    <source>
        <dbReference type="Proteomes" id="UP001234178"/>
    </source>
</evidence>
<accession>A0ABQ9YUG1</accession>
<organism evidence="1 2">
    <name type="scientific">Daphnia magna</name>
    <dbReference type="NCBI Taxonomy" id="35525"/>
    <lineage>
        <taxon>Eukaryota</taxon>
        <taxon>Metazoa</taxon>
        <taxon>Ecdysozoa</taxon>
        <taxon>Arthropoda</taxon>
        <taxon>Crustacea</taxon>
        <taxon>Branchiopoda</taxon>
        <taxon>Diplostraca</taxon>
        <taxon>Cladocera</taxon>
        <taxon>Anomopoda</taxon>
        <taxon>Daphniidae</taxon>
        <taxon>Daphnia</taxon>
    </lineage>
</organism>
<evidence type="ECO:0000313" key="1">
    <source>
        <dbReference type="EMBL" id="KAK4004295.1"/>
    </source>
</evidence>
<proteinExistence type="predicted"/>
<evidence type="ECO:0008006" key="3">
    <source>
        <dbReference type="Google" id="ProtNLM"/>
    </source>
</evidence>
<dbReference type="Proteomes" id="UP001234178">
    <property type="component" value="Unassembled WGS sequence"/>
</dbReference>
<sequence>MKASPFKCFVDGCIKTSVSQNGLLWHQRDCHPSPAKEMLTGGLNSVSDSPQSQQVQGKPVVPQLHTIPLVQPLMAFKRPPLNAEVLKTPLMMGFQVTLIIEKTWPTSRSSVKIVHTQEIQLYSVTVQICAQPF</sequence>
<dbReference type="EMBL" id="JAOYFB010000001">
    <property type="protein sequence ID" value="KAK4004295.1"/>
    <property type="molecule type" value="Genomic_DNA"/>
</dbReference>